<protein>
    <recommendedName>
        <fullName evidence="2">ENTH domain-containing protein</fullName>
    </recommendedName>
</protein>
<feature type="region of interest" description="Disordered" evidence="1">
    <location>
        <begin position="555"/>
        <end position="656"/>
    </location>
</feature>
<evidence type="ECO:0000259" key="2">
    <source>
        <dbReference type="PROSITE" id="PS50942"/>
    </source>
</evidence>
<dbReference type="Pfam" id="PF07651">
    <property type="entry name" value="ANTH"/>
    <property type="match status" value="1"/>
</dbReference>
<dbReference type="AlphaFoldDB" id="G4T845"/>
<dbReference type="GO" id="GO:0030136">
    <property type="term" value="C:clathrin-coated vesicle"/>
    <property type="evidence" value="ECO:0007669"/>
    <property type="project" value="InterPro"/>
</dbReference>
<dbReference type="SUPFAM" id="SSF89009">
    <property type="entry name" value="GAT-like domain"/>
    <property type="match status" value="1"/>
</dbReference>
<dbReference type="HOGENOM" id="CLU_014248_0_0_1"/>
<feature type="compositionally biased region" description="Polar residues" evidence="1">
    <location>
        <begin position="313"/>
        <end position="332"/>
    </location>
</feature>
<feature type="region of interest" description="Disordered" evidence="1">
    <location>
        <begin position="505"/>
        <end position="541"/>
    </location>
</feature>
<feature type="compositionally biased region" description="Polar residues" evidence="1">
    <location>
        <begin position="619"/>
        <end position="656"/>
    </location>
</feature>
<feature type="compositionally biased region" description="Low complexity" evidence="1">
    <location>
        <begin position="758"/>
        <end position="811"/>
    </location>
</feature>
<dbReference type="InterPro" id="IPR013809">
    <property type="entry name" value="ENTH"/>
</dbReference>
<evidence type="ECO:0000256" key="1">
    <source>
        <dbReference type="SAM" id="MobiDB-lite"/>
    </source>
</evidence>
<name>G4T845_SERID</name>
<keyword evidence="4" id="KW-1185">Reference proteome</keyword>
<evidence type="ECO:0000313" key="3">
    <source>
        <dbReference type="EMBL" id="CCA67480.1"/>
    </source>
</evidence>
<dbReference type="GO" id="GO:0005546">
    <property type="term" value="F:phosphatidylinositol-4,5-bisphosphate binding"/>
    <property type="evidence" value="ECO:0007669"/>
    <property type="project" value="TreeGrafter"/>
</dbReference>
<dbReference type="Proteomes" id="UP000007148">
    <property type="component" value="Unassembled WGS sequence"/>
</dbReference>
<dbReference type="InterPro" id="IPR011417">
    <property type="entry name" value="ANTH_dom"/>
</dbReference>
<feature type="region of interest" description="Disordered" evidence="1">
    <location>
        <begin position="758"/>
        <end position="817"/>
    </location>
</feature>
<dbReference type="Gene3D" id="1.20.58.150">
    <property type="entry name" value="ANTH domain"/>
    <property type="match status" value="1"/>
</dbReference>
<dbReference type="SMART" id="SM00273">
    <property type="entry name" value="ENTH"/>
    <property type="match status" value="1"/>
</dbReference>
<dbReference type="CDD" id="cd16988">
    <property type="entry name" value="ANTH_N_YAP180"/>
    <property type="match status" value="1"/>
</dbReference>
<dbReference type="SUPFAM" id="SSF48464">
    <property type="entry name" value="ENTH/VHS domain"/>
    <property type="match status" value="1"/>
</dbReference>
<dbReference type="GO" id="GO:0032050">
    <property type="term" value="F:clathrin heavy chain binding"/>
    <property type="evidence" value="ECO:0007669"/>
    <property type="project" value="TreeGrafter"/>
</dbReference>
<evidence type="ECO:0000313" key="4">
    <source>
        <dbReference type="Proteomes" id="UP000007148"/>
    </source>
</evidence>
<comment type="caution">
    <text evidence="3">The sequence shown here is derived from an EMBL/GenBank/DDBJ whole genome shotgun (WGS) entry which is preliminary data.</text>
</comment>
<dbReference type="GO" id="GO:0000149">
    <property type="term" value="F:SNARE binding"/>
    <property type="evidence" value="ECO:0007669"/>
    <property type="project" value="TreeGrafter"/>
</dbReference>
<dbReference type="PANTHER" id="PTHR22951">
    <property type="entry name" value="CLATHRIN ASSEMBLY PROTEIN"/>
    <property type="match status" value="1"/>
</dbReference>
<dbReference type="GO" id="GO:0005905">
    <property type="term" value="C:clathrin-coated pit"/>
    <property type="evidence" value="ECO:0007669"/>
    <property type="project" value="TreeGrafter"/>
</dbReference>
<feature type="region of interest" description="Disordered" evidence="1">
    <location>
        <begin position="128"/>
        <end position="156"/>
    </location>
</feature>
<dbReference type="eggNOG" id="KOG0251">
    <property type="taxonomic scope" value="Eukaryota"/>
</dbReference>
<dbReference type="STRING" id="1109443.G4T845"/>
<feature type="compositionally biased region" description="Basic and acidic residues" evidence="1">
    <location>
        <begin position="128"/>
        <end position="137"/>
    </location>
</feature>
<feature type="compositionally biased region" description="Low complexity" evidence="1">
    <location>
        <begin position="942"/>
        <end position="954"/>
    </location>
</feature>
<feature type="domain" description="ENTH" evidence="2">
    <location>
        <begin position="1"/>
        <end position="124"/>
    </location>
</feature>
<reference evidence="3 4" key="1">
    <citation type="journal article" date="2011" name="PLoS Pathog.">
        <title>Endophytic Life Strategies Decoded by Genome and Transcriptome Analyses of the Mutualistic Root Symbiont Piriformospora indica.</title>
        <authorList>
            <person name="Zuccaro A."/>
            <person name="Lahrmann U."/>
            <person name="Guldener U."/>
            <person name="Langen G."/>
            <person name="Pfiffi S."/>
            <person name="Biedenkopf D."/>
            <person name="Wong P."/>
            <person name="Samans B."/>
            <person name="Grimm C."/>
            <person name="Basiewicz M."/>
            <person name="Murat C."/>
            <person name="Martin F."/>
            <person name="Kogel K.H."/>
        </authorList>
    </citation>
    <scope>NUCLEOTIDE SEQUENCE [LARGE SCALE GENOMIC DNA]</scope>
    <source>
        <strain evidence="3 4">DSM 11827</strain>
    </source>
</reference>
<proteinExistence type="predicted"/>
<dbReference type="Gene3D" id="1.25.40.90">
    <property type="match status" value="1"/>
</dbReference>
<dbReference type="GO" id="GO:0072583">
    <property type="term" value="P:clathrin-dependent endocytosis"/>
    <property type="evidence" value="ECO:0007669"/>
    <property type="project" value="InterPro"/>
</dbReference>
<gene>
    <name evidence="3" type="ORF">PIIN_01309</name>
</gene>
<organism evidence="3 4">
    <name type="scientific">Serendipita indica (strain DSM 11827)</name>
    <name type="common">Root endophyte fungus</name>
    <name type="synonym">Piriformospora indica</name>
    <dbReference type="NCBI Taxonomy" id="1109443"/>
    <lineage>
        <taxon>Eukaryota</taxon>
        <taxon>Fungi</taxon>
        <taxon>Dikarya</taxon>
        <taxon>Basidiomycota</taxon>
        <taxon>Agaricomycotina</taxon>
        <taxon>Agaricomycetes</taxon>
        <taxon>Sebacinales</taxon>
        <taxon>Serendipitaceae</taxon>
        <taxon>Serendipita</taxon>
    </lineage>
</organism>
<feature type="region of interest" description="Disordered" evidence="1">
    <location>
        <begin position="935"/>
        <end position="954"/>
    </location>
</feature>
<dbReference type="EMBL" id="CAFZ01000014">
    <property type="protein sequence ID" value="CCA67480.1"/>
    <property type="molecule type" value="Genomic_DNA"/>
</dbReference>
<dbReference type="InParanoid" id="G4T845"/>
<dbReference type="InterPro" id="IPR014712">
    <property type="entry name" value="ANTH_dom_sf"/>
</dbReference>
<dbReference type="OrthoDB" id="44015at2759"/>
<dbReference type="InterPro" id="IPR008942">
    <property type="entry name" value="ENTH_VHS"/>
</dbReference>
<dbReference type="OMA" id="VPNLKHA"/>
<dbReference type="GO" id="GO:0006900">
    <property type="term" value="P:vesicle budding from membrane"/>
    <property type="evidence" value="ECO:0007669"/>
    <property type="project" value="TreeGrafter"/>
</dbReference>
<feature type="compositionally biased region" description="Low complexity" evidence="1">
    <location>
        <begin position="145"/>
        <end position="154"/>
    </location>
</feature>
<accession>G4T845</accession>
<dbReference type="PROSITE" id="PS50942">
    <property type="entry name" value="ENTH"/>
    <property type="match status" value="1"/>
</dbReference>
<dbReference type="PANTHER" id="PTHR22951:SF5">
    <property type="entry name" value="PHOSPHATIDYLINOSITOL-BINDING CLATHRIN ASSEMBLY PROTEIN LAP"/>
    <property type="match status" value="1"/>
</dbReference>
<feature type="region of interest" description="Disordered" evidence="1">
    <location>
        <begin position="301"/>
        <end position="342"/>
    </location>
</feature>
<dbReference type="GO" id="GO:0048268">
    <property type="term" value="P:clathrin coat assembly"/>
    <property type="evidence" value="ECO:0007669"/>
    <property type="project" value="InterPro"/>
</dbReference>
<feature type="compositionally biased region" description="Pro residues" evidence="1">
    <location>
        <begin position="583"/>
        <end position="593"/>
    </location>
</feature>
<dbReference type="InterPro" id="IPR045192">
    <property type="entry name" value="AP180-like"/>
</dbReference>
<dbReference type="GO" id="GO:0005545">
    <property type="term" value="F:1-phosphatidylinositol binding"/>
    <property type="evidence" value="ECO:0007669"/>
    <property type="project" value="InterPro"/>
</dbReference>
<sequence length="954" mass="100843">MSHWDKVVKLACKPKSAAPKAKYLDPIIAATYSDESSLRDVFASLAVRLREPTLVVVHKALLVIHTMIRTGHTDNVLGFLSSSSNDVLKLRHIYDGNFVTGHVASYAAYLDARIRAFRDLRHDTIRIQNESNREDRMSGGGDGGRPSNASSSAPRAKKLRQLTVEKVYCEKLGAFNDRLMRYFNFFMDNLEDELTITTLRLLVKDLLILFQAGNEGVINVLEHYFEMSKVDAEQSLGIYKSFCTQTEGVVEYLSIARKLANLLNVPVPNLRHAPTRLAGALEEYLQDPNFEQNRIEYKTNKALADGKIPNKAKPQTQKEQATTSAPKQPEASTSKEKPRPASLQPAIDLLQSIEESQPTMFNPQTDSHSPTWFQQQHAQAAYNPFRQSTMMPQMTGMPAQQPFMMAQPTGFQANSSPFSQPAMQPQMTGMPFQSTTNPFPQVSNSPFAQPMPQMGMQTGVPFQQPFQTPMVQPQPTGFLVPQTTGTNPFRQSILMPQATGLPTASNAFPFANGQPRSASALNFSPPSAPQSAAGSQQTNSQSPFAAALINRPASTPITSKEPALKPVVSHQTGSRNPFGQPKAPSPPPVPKPPTLGELSFGAFGTQQPMQTGAFGGMQPMQTGAFNSQPQQLNATPQQPFSTQLSNALGGSTNPTTSNMSSVASAFALSDPNKPDAAASSTPSQIVPNLTAQTTSTTALSDSFSNLSFAPSTATSNTTPSIITTAPFSPLQPQATGFAGIKPFKPTSSFGASLLESLPSSTTTSAAPSAATSPITGPGSTATGTSGSQLSLPSFTLPGGSSPTSTTPGASGALNSQPTGISAFSSSLNATGTTTGASLFGVNGSTPGATSTVGVGLRPQMTGGGGINPFRVSMAGGSQFGTGAQQPPMPSLAPNMTGFTGMQQGSSMGSNLFSGASSGFKPTLATIPSFTGAFPNTNLQAGQQQQQQQQHASLI</sequence>